<keyword evidence="1" id="KW-0812">Transmembrane</keyword>
<feature type="transmembrane region" description="Helical" evidence="1">
    <location>
        <begin position="107"/>
        <end position="132"/>
    </location>
</feature>
<dbReference type="Gene3D" id="1.20.1250.20">
    <property type="entry name" value="MFS general substrate transporter like domains"/>
    <property type="match status" value="1"/>
</dbReference>
<keyword evidence="1" id="KW-0472">Membrane</keyword>
<comment type="caution">
    <text evidence="2">The sequence shown here is derived from an EMBL/GenBank/DDBJ whole genome shotgun (WGS) entry which is preliminary data.</text>
</comment>
<evidence type="ECO:0000313" key="2">
    <source>
        <dbReference type="EMBL" id="MFD0891428.1"/>
    </source>
</evidence>
<dbReference type="InterPro" id="IPR011701">
    <property type="entry name" value="MFS"/>
</dbReference>
<evidence type="ECO:0000256" key="1">
    <source>
        <dbReference type="SAM" id="Phobius"/>
    </source>
</evidence>
<proteinExistence type="predicted"/>
<reference evidence="3" key="1">
    <citation type="journal article" date="2019" name="Int. J. Syst. Evol. Microbiol.">
        <title>The Global Catalogue of Microorganisms (GCM) 10K type strain sequencing project: providing services to taxonomists for standard genome sequencing and annotation.</title>
        <authorList>
            <consortium name="The Broad Institute Genomics Platform"/>
            <consortium name="The Broad Institute Genome Sequencing Center for Infectious Disease"/>
            <person name="Wu L."/>
            <person name="Ma J."/>
        </authorList>
    </citation>
    <scope>NUCLEOTIDE SEQUENCE [LARGE SCALE GENOMIC DNA]</scope>
    <source>
        <strain evidence="3">CCUG 62974</strain>
    </source>
</reference>
<accession>A0ABW3E948</accession>
<dbReference type="Pfam" id="PF07690">
    <property type="entry name" value="MFS_1"/>
    <property type="match status" value="1"/>
</dbReference>
<organism evidence="2 3">
    <name type="scientific">Streptosporangium algeriense</name>
    <dbReference type="NCBI Taxonomy" id="1682748"/>
    <lineage>
        <taxon>Bacteria</taxon>
        <taxon>Bacillati</taxon>
        <taxon>Actinomycetota</taxon>
        <taxon>Actinomycetes</taxon>
        <taxon>Streptosporangiales</taxon>
        <taxon>Streptosporangiaceae</taxon>
        <taxon>Streptosporangium</taxon>
    </lineage>
</organism>
<dbReference type="EMBL" id="JBHTHX010003170">
    <property type="protein sequence ID" value="MFD0891428.1"/>
    <property type="molecule type" value="Genomic_DNA"/>
</dbReference>
<dbReference type="Proteomes" id="UP001597024">
    <property type="component" value="Unassembled WGS sequence"/>
</dbReference>
<gene>
    <name evidence="2" type="ORF">ACFQ08_43350</name>
</gene>
<keyword evidence="3" id="KW-1185">Reference proteome</keyword>
<feature type="non-terminal residue" evidence="2">
    <location>
        <position position="1"/>
    </location>
</feature>
<keyword evidence="1" id="KW-1133">Transmembrane helix</keyword>
<dbReference type="SUPFAM" id="SSF103473">
    <property type="entry name" value="MFS general substrate transporter"/>
    <property type="match status" value="1"/>
</dbReference>
<feature type="transmembrane region" description="Helical" evidence="1">
    <location>
        <begin position="144"/>
        <end position="162"/>
    </location>
</feature>
<feature type="transmembrane region" description="Helical" evidence="1">
    <location>
        <begin position="168"/>
        <end position="188"/>
    </location>
</feature>
<feature type="transmembrane region" description="Helical" evidence="1">
    <location>
        <begin position="82"/>
        <end position="101"/>
    </location>
</feature>
<dbReference type="InterPro" id="IPR036259">
    <property type="entry name" value="MFS_trans_sf"/>
</dbReference>
<protein>
    <submittedName>
        <fullName evidence="2">MFS transporter</fullName>
    </submittedName>
</protein>
<name>A0ABW3E948_9ACTN</name>
<feature type="transmembrane region" description="Helical" evidence="1">
    <location>
        <begin position="48"/>
        <end position="70"/>
    </location>
</feature>
<sequence length="207" mass="20642">RGTPGEVVRLARALGHRSGVQAMVALCLAQGIMQPILVLFLVRELGLGPAPIGLLLGLGAVGGVGGGLLVGRLIGRHGPGRTLAFGTVVSMCSLLALPFSAPGVSGAAAVVLFELAGSLGGTVMVATVYGTLQGAAQDGEVAKVMTLAGTFLQAGGLAGSFAEGALATAFGLRAATGTAAVLMLLLLLPQLVRWYTARWRIDTATAG</sequence>
<feature type="transmembrane region" description="Helical" evidence="1">
    <location>
        <begin position="20"/>
        <end position="42"/>
    </location>
</feature>
<evidence type="ECO:0000313" key="3">
    <source>
        <dbReference type="Proteomes" id="UP001597024"/>
    </source>
</evidence>